<dbReference type="Gramene" id="AET3Gv20652300.5">
    <property type="protein sequence ID" value="AET3Gv20652300.5"/>
    <property type="gene ID" value="AET3Gv20652300"/>
</dbReference>
<dbReference type="Pfam" id="PF12796">
    <property type="entry name" value="Ank_2"/>
    <property type="match status" value="1"/>
</dbReference>
<reference evidence="5" key="4">
    <citation type="submission" date="2019-03" db="UniProtKB">
        <authorList>
            <consortium name="EnsemblPlants"/>
        </authorList>
    </citation>
    <scope>IDENTIFICATION</scope>
</reference>
<evidence type="ECO:0000313" key="5">
    <source>
        <dbReference type="EnsemblPlants" id="AET3Gv20652300.5"/>
    </source>
</evidence>
<dbReference type="InterPro" id="IPR002110">
    <property type="entry name" value="Ankyrin_rpt"/>
</dbReference>
<feature type="compositionally biased region" description="Polar residues" evidence="4">
    <location>
        <begin position="78"/>
        <end position="93"/>
    </location>
</feature>
<evidence type="ECO:0000256" key="4">
    <source>
        <dbReference type="SAM" id="MobiDB-lite"/>
    </source>
</evidence>
<dbReference type="PROSITE" id="PS50088">
    <property type="entry name" value="ANK_REPEAT"/>
    <property type="match status" value="1"/>
</dbReference>
<dbReference type="GO" id="GO:0004842">
    <property type="term" value="F:ubiquitin-protein transferase activity"/>
    <property type="evidence" value="ECO:0007669"/>
    <property type="project" value="TreeGrafter"/>
</dbReference>
<proteinExistence type="predicted"/>
<reference evidence="6" key="2">
    <citation type="journal article" date="2017" name="Nat. Plants">
        <title>The Aegilops tauschii genome reveals multiple impacts of transposons.</title>
        <authorList>
            <person name="Zhao G."/>
            <person name="Zou C."/>
            <person name="Li K."/>
            <person name="Wang K."/>
            <person name="Li T."/>
            <person name="Gao L."/>
            <person name="Zhang X."/>
            <person name="Wang H."/>
            <person name="Yang Z."/>
            <person name="Liu X."/>
            <person name="Jiang W."/>
            <person name="Mao L."/>
            <person name="Kong X."/>
            <person name="Jiao Y."/>
            <person name="Jia J."/>
        </authorList>
    </citation>
    <scope>NUCLEOTIDE SEQUENCE [LARGE SCALE GENOMIC DNA]</scope>
    <source>
        <strain evidence="6">cv. AL8/78</strain>
    </source>
</reference>
<dbReference type="Proteomes" id="UP000015105">
    <property type="component" value="Chromosome 3D"/>
</dbReference>
<reference evidence="5" key="3">
    <citation type="journal article" date="2017" name="Nature">
        <title>Genome sequence of the progenitor of the wheat D genome Aegilops tauschii.</title>
        <authorList>
            <person name="Luo M.C."/>
            <person name="Gu Y.Q."/>
            <person name="Puiu D."/>
            <person name="Wang H."/>
            <person name="Twardziok S.O."/>
            <person name="Deal K.R."/>
            <person name="Huo N."/>
            <person name="Zhu T."/>
            <person name="Wang L."/>
            <person name="Wang Y."/>
            <person name="McGuire P.E."/>
            <person name="Liu S."/>
            <person name="Long H."/>
            <person name="Ramasamy R.K."/>
            <person name="Rodriguez J.C."/>
            <person name="Van S.L."/>
            <person name="Yuan L."/>
            <person name="Wang Z."/>
            <person name="Xia Z."/>
            <person name="Xiao L."/>
            <person name="Anderson O.D."/>
            <person name="Ouyang S."/>
            <person name="Liang Y."/>
            <person name="Zimin A.V."/>
            <person name="Pertea G."/>
            <person name="Qi P."/>
            <person name="Bennetzen J.L."/>
            <person name="Dai X."/>
            <person name="Dawson M.W."/>
            <person name="Muller H.G."/>
            <person name="Kugler K."/>
            <person name="Rivarola-Duarte L."/>
            <person name="Spannagl M."/>
            <person name="Mayer K.F.X."/>
            <person name="Lu F.H."/>
            <person name="Bevan M.W."/>
            <person name="Leroy P."/>
            <person name="Li P."/>
            <person name="You F.M."/>
            <person name="Sun Q."/>
            <person name="Liu Z."/>
            <person name="Lyons E."/>
            <person name="Wicker T."/>
            <person name="Salzberg S.L."/>
            <person name="Devos K.M."/>
            <person name="Dvorak J."/>
        </authorList>
    </citation>
    <scope>NUCLEOTIDE SEQUENCE [LARGE SCALE GENOMIC DNA]</scope>
    <source>
        <strain evidence="5">cv. AL8/78</strain>
    </source>
</reference>
<dbReference type="GO" id="GO:0085020">
    <property type="term" value="P:protein K6-linked ubiquitination"/>
    <property type="evidence" value="ECO:0007669"/>
    <property type="project" value="TreeGrafter"/>
</dbReference>
<dbReference type="EnsemblPlants" id="AET3Gv20652300.5">
    <property type="protein sequence ID" value="AET3Gv20652300.5"/>
    <property type="gene ID" value="AET3Gv20652300"/>
</dbReference>
<evidence type="ECO:0000256" key="2">
    <source>
        <dbReference type="ARBA" id="ARBA00023043"/>
    </source>
</evidence>
<keyword evidence="1" id="KW-0677">Repeat</keyword>
<keyword evidence="2 3" id="KW-0040">ANK repeat</keyword>
<dbReference type="PANTHER" id="PTHR24171">
    <property type="entry name" value="ANKYRIN REPEAT DOMAIN-CONTAINING PROTEIN 39-RELATED"/>
    <property type="match status" value="1"/>
</dbReference>
<dbReference type="PANTHER" id="PTHR24171:SF8">
    <property type="entry name" value="BRCA1-ASSOCIATED RING DOMAIN PROTEIN 1"/>
    <property type="match status" value="1"/>
</dbReference>
<dbReference type="PROSITE" id="PS50297">
    <property type="entry name" value="ANK_REP_REGION"/>
    <property type="match status" value="1"/>
</dbReference>
<dbReference type="Gene3D" id="1.25.40.20">
    <property type="entry name" value="Ankyrin repeat-containing domain"/>
    <property type="match status" value="1"/>
</dbReference>
<feature type="repeat" description="ANK" evidence="3">
    <location>
        <begin position="147"/>
        <end position="179"/>
    </location>
</feature>
<evidence type="ECO:0000256" key="1">
    <source>
        <dbReference type="ARBA" id="ARBA00022737"/>
    </source>
</evidence>
<feature type="region of interest" description="Disordered" evidence="4">
    <location>
        <begin position="43"/>
        <end position="109"/>
    </location>
</feature>
<keyword evidence="6" id="KW-1185">Reference proteome</keyword>
<protein>
    <submittedName>
        <fullName evidence="5">Uncharacterized protein</fullName>
    </submittedName>
</protein>
<dbReference type="AlphaFoldDB" id="A0A453FE50"/>
<reference evidence="5" key="5">
    <citation type="journal article" date="2021" name="G3 (Bethesda)">
        <title>Aegilops tauschii genome assembly Aet v5.0 features greater sequence contiguity and improved annotation.</title>
        <authorList>
            <person name="Wang L."/>
            <person name="Zhu T."/>
            <person name="Rodriguez J.C."/>
            <person name="Deal K.R."/>
            <person name="Dubcovsky J."/>
            <person name="McGuire P.E."/>
            <person name="Lux T."/>
            <person name="Spannagl M."/>
            <person name="Mayer K.F.X."/>
            <person name="Baldrich P."/>
            <person name="Meyers B.C."/>
            <person name="Huo N."/>
            <person name="Gu Y.Q."/>
            <person name="Zhou H."/>
            <person name="Devos K.M."/>
            <person name="Bennetzen J.L."/>
            <person name="Unver T."/>
            <person name="Budak H."/>
            <person name="Gulick P.J."/>
            <person name="Galiba G."/>
            <person name="Kalapos B."/>
            <person name="Nelson D.R."/>
            <person name="Li P."/>
            <person name="You F.M."/>
            <person name="Luo M.C."/>
            <person name="Dvorak J."/>
        </authorList>
    </citation>
    <scope>NUCLEOTIDE SEQUENCE [LARGE SCALE GENOMIC DNA]</scope>
    <source>
        <strain evidence="5">cv. AL8/78</strain>
    </source>
</reference>
<name>A0A453FE50_AEGTS</name>
<organism evidence="5 6">
    <name type="scientific">Aegilops tauschii subsp. strangulata</name>
    <name type="common">Goatgrass</name>
    <dbReference type="NCBI Taxonomy" id="200361"/>
    <lineage>
        <taxon>Eukaryota</taxon>
        <taxon>Viridiplantae</taxon>
        <taxon>Streptophyta</taxon>
        <taxon>Embryophyta</taxon>
        <taxon>Tracheophyta</taxon>
        <taxon>Spermatophyta</taxon>
        <taxon>Magnoliopsida</taxon>
        <taxon>Liliopsida</taxon>
        <taxon>Poales</taxon>
        <taxon>Poaceae</taxon>
        <taxon>BOP clade</taxon>
        <taxon>Pooideae</taxon>
        <taxon>Triticodae</taxon>
        <taxon>Triticeae</taxon>
        <taxon>Triticinae</taxon>
        <taxon>Aegilops</taxon>
    </lineage>
</organism>
<sequence length="238" mass="25208">GPVANSAATQPAIFFPIQVLNFPSQTPSLDFLTRTDGPSSAVFNSSSISLRSDLPADAPAPTMEPQPPTSTEEEAAAGSTTPRFRLGKQSSLAPNRGGGGGENGAEASGEAAGVASFQMMYLAHEGNAEGIRELLDAGADPNFRDSDGRTALHISACEGHAEVVELLLDRGAEAVVEDQWGSTPLADAMHYQNHDVIKILEKHGSNHKRLLLCMLTAIVMFLNTRLIRTNLTSQMAKI</sequence>
<dbReference type="SUPFAM" id="SSF48403">
    <property type="entry name" value="Ankyrin repeat"/>
    <property type="match status" value="1"/>
</dbReference>
<dbReference type="FunFam" id="1.25.40.20:FF:000349">
    <property type="entry name" value="Predicted protein"/>
    <property type="match status" value="1"/>
</dbReference>
<dbReference type="SMART" id="SM00248">
    <property type="entry name" value="ANK"/>
    <property type="match status" value="3"/>
</dbReference>
<evidence type="ECO:0000313" key="6">
    <source>
        <dbReference type="Proteomes" id="UP000015105"/>
    </source>
</evidence>
<accession>A0A453FE50</accession>
<reference evidence="6" key="1">
    <citation type="journal article" date="2014" name="Science">
        <title>Ancient hybridizations among the ancestral genomes of bread wheat.</title>
        <authorList>
            <consortium name="International Wheat Genome Sequencing Consortium,"/>
            <person name="Marcussen T."/>
            <person name="Sandve S.R."/>
            <person name="Heier L."/>
            <person name="Spannagl M."/>
            <person name="Pfeifer M."/>
            <person name="Jakobsen K.S."/>
            <person name="Wulff B.B."/>
            <person name="Steuernagel B."/>
            <person name="Mayer K.F."/>
            <person name="Olsen O.A."/>
        </authorList>
    </citation>
    <scope>NUCLEOTIDE SEQUENCE [LARGE SCALE GENOMIC DNA]</scope>
    <source>
        <strain evidence="6">cv. AL8/78</strain>
    </source>
</reference>
<dbReference type="InterPro" id="IPR036770">
    <property type="entry name" value="Ankyrin_rpt-contain_sf"/>
</dbReference>
<evidence type="ECO:0000256" key="3">
    <source>
        <dbReference type="PROSITE-ProRule" id="PRU00023"/>
    </source>
</evidence>